<dbReference type="InterPro" id="IPR019999">
    <property type="entry name" value="Anth_synth_I-like"/>
</dbReference>
<evidence type="ECO:0000313" key="11">
    <source>
        <dbReference type="EMBL" id="TXC78559.1"/>
    </source>
</evidence>
<dbReference type="OrthoDB" id="9803598at2"/>
<proteinExistence type="predicted"/>
<dbReference type="AlphaFoldDB" id="A0A5C6V071"/>
<dbReference type="InterPro" id="IPR005801">
    <property type="entry name" value="ADC_synthase"/>
</dbReference>
<gene>
    <name evidence="11" type="ORF">FRX97_07520</name>
</gene>
<dbReference type="PANTHER" id="PTHR11236:SF48">
    <property type="entry name" value="ISOCHORISMATE SYNTHASE MENF"/>
    <property type="match status" value="1"/>
</dbReference>
<protein>
    <recommendedName>
        <fullName evidence="3">Anthranilate synthase component 1</fullName>
    </recommendedName>
</protein>
<dbReference type="GO" id="GO:0004049">
    <property type="term" value="F:anthranilate synthase activity"/>
    <property type="evidence" value="ECO:0007669"/>
    <property type="project" value="UniProtKB-EC"/>
</dbReference>
<name>A0A5C6V071_9FLAO</name>
<dbReference type="PRINTS" id="PR00095">
    <property type="entry name" value="ANTSNTHASEI"/>
</dbReference>
<evidence type="ECO:0000313" key="12">
    <source>
        <dbReference type="Proteomes" id="UP000321168"/>
    </source>
</evidence>
<dbReference type="Gene3D" id="3.60.120.10">
    <property type="entry name" value="Anthranilate synthase"/>
    <property type="match status" value="1"/>
</dbReference>
<dbReference type="PANTHER" id="PTHR11236">
    <property type="entry name" value="AMINOBENZOATE/ANTHRANILATE SYNTHASE"/>
    <property type="match status" value="1"/>
</dbReference>
<evidence type="ECO:0000256" key="1">
    <source>
        <dbReference type="ARBA" id="ARBA00001946"/>
    </source>
</evidence>
<comment type="function">
    <text evidence="7">Part of a heterotetrameric complex that catalyzes the two-step biosynthesis of anthranilate, an intermediate in the biosynthesis of L-tryptophan. In the first step, the glutamine-binding beta subunit (TrpG) of anthranilate synthase (AS) provides the glutamine amidotransferase activity which generates ammonia as a substrate that, along with chorismate, is used in the second step, catalyzed by the large alpha subunit of AS (TrpE) to produce anthranilate. In the absence of TrpG, TrpE can synthesize anthranilate directly from chorismate and high concentrations of ammonia.</text>
</comment>
<keyword evidence="12" id="KW-1185">Reference proteome</keyword>
<comment type="subunit">
    <text evidence="2">Heterotetramer consisting of two non-identical subunits: a beta subunit (TrpG) and a large alpha subunit (TrpE).</text>
</comment>
<keyword evidence="6" id="KW-0456">Lyase</keyword>
<evidence type="ECO:0000256" key="7">
    <source>
        <dbReference type="ARBA" id="ARBA00025634"/>
    </source>
</evidence>
<comment type="catalytic activity">
    <reaction evidence="8">
        <text>chorismate + L-glutamine = anthranilate + pyruvate + L-glutamate + H(+)</text>
        <dbReference type="Rhea" id="RHEA:21732"/>
        <dbReference type="ChEBI" id="CHEBI:15361"/>
        <dbReference type="ChEBI" id="CHEBI:15378"/>
        <dbReference type="ChEBI" id="CHEBI:16567"/>
        <dbReference type="ChEBI" id="CHEBI:29748"/>
        <dbReference type="ChEBI" id="CHEBI:29985"/>
        <dbReference type="ChEBI" id="CHEBI:58359"/>
        <dbReference type="EC" id="4.1.3.27"/>
    </reaction>
</comment>
<dbReference type="InterPro" id="IPR015890">
    <property type="entry name" value="Chorismate_C"/>
</dbReference>
<dbReference type="InterPro" id="IPR006805">
    <property type="entry name" value="Anth_synth_I_N"/>
</dbReference>
<dbReference type="EMBL" id="VORB01000006">
    <property type="protein sequence ID" value="TXC78559.1"/>
    <property type="molecule type" value="Genomic_DNA"/>
</dbReference>
<reference evidence="11 12" key="1">
    <citation type="submission" date="2019-08" db="EMBL/GenBank/DDBJ databases">
        <title>Genome of Luteibaculum oceani JCM 18817.</title>
        <authorList>
            <person name="Bowman J.P."/>
        </authorList>
    </citation>
    <scope>NUCLEOTIDE SEQUENCE [LARGE SCALE GENOMIC DNA]</scope>
    <source>
        <strain evidence="11 12">JCM 18817</strain>
    </source>
</reference>
<dbReference type="Proteomes" id="UP000321168">
    <property type="component" value="Unassembled WGS sequence"/>
</dbReference>
<evidence type="ECO:0000256" key="4">
    <source>
        <dbReference type="ARBA" id="ARBA00022723"/>
    </source>
</evidence>
<dbReference type="Pfam" id="PF00425">
    <property type="entry name" value="Chorismate_bind"/>
    <property type="match status" value="1"/>
</dbReference>
<organism evidence="11 12">
    <name type="scientific">Luteibaculum oceani</name>
    <dbReference type="NCBI Taxonomy" id="1294296"/>
    <lineage>
        <taxon>Bacteria</taxon>
        <taxon>Pseudomonadati</taxon>
        <taxon>Bacteroidota</taxon>
        <taxon>Flavobacteriia</taxon>
        <taxon>Flavobacteriales</taxon>
        <taxon>Luteibaculaceae</taxon>
        <taxon>Luteibaculum</taxon>
    </lineage>
</organism>
<evidence type="ECO:0000256" key="3">
    <source>
        <dbReference type="ARBA" id="ARBA00020653"/>
    </source>
</evidence>
<comment type="caution">
    <text evidence="11">The sequence shown here is derived from an EMBL/GenBank/DDBJ whole genome shotgun (WGS) entry which is preliminary data.</text>
</comment>
<dbReference type="GO" id="GO:0046872">
    <property type="term" value="F:metal ion binding"/>
    <property type="evidence" value="ECO:0007669"/>
    <property type="project" value="UniProtKB-KW"/>
</dbReference>
<dbReference type="Pfam" id="PF04715">
    <property type="entry name" value="Anth_synt_I_N"/>
    <property type="match status" value="1"/>
</dbReference>
<evidence type="ECO:0000256" key="8">
    <source>
        <dbReference type="ARBA" id="ARBA00047683"/>
    </source>
</evidence>
<dbReference type="SUPFAM" id="SSF56322">
    <property type="entry name" value="ADC synthase"/>
    <property type="match status" value="1"/>
</dbReference>
<evidence type="ECO:0000259" key="10">
    <source>
        <dbReference type="Pfam" id="PF04715"/>
    </source>
</evidence>
<evidence type="ECO:0000256" key="6">
    <source>
        <dbReference type="ARBA" id="ARBA00023239"/>
    </source>
</evidence>
<keyword evidence="4" id="KW-0479">Metal-binding</keyword>
<evidence type="ECO:0000256" key="2">
    <source>
        <dbReference type="ARBA" id="ARBA00011575"/>
    </source>
</evidence>
<dbReference type="GO" id="GO:0000162">
    <property type="term" value="P:L-tryptophan biosynthetic process"/>
    <property type="evidence" value="ECO:0007669"/>
    <property type="project" value="TreeGrafter"/>
</dbReference>
<evidence type="ECO:0000256" key="5">
    <source>
        <dbReference type="ARBA" id="ARBA00022842"/>
    </source>
</evidence>
<feature type="domain" description="Anthranilate synthase component I N-terminal" evidence="10">
    <location>
        <begin position="13"/>
        <end position="157"/>
    </location>
</feature>
<sequence>MKLKAFYKELIADTYTPVSAYLKLRDIFPNSYLLESADRHSQENATSYICFNPIATVWVDTDLSFNYQNFLLKQIEKVKDLSKKELINKVDTCFESFAVENANELQFKNGFFGMLSFEGVSLFEDIDFSPSEEQSEPLLHYTLFKNVLEINHFSNTARIYCFSEDDSHNLIEIEELLSIKTYPSYRLNISEERSCNNTESAFKNAVSKGKEFCKKGDVFQVVLSREFQRDYQGDEFNLYRALRAVNPSPYMFYFDLAHFKFLGASPEAQIKSEGGNLVISPIAGTIKRSGNDDLDRELAKKLSEDPKENAEHTMLVDLARNDLSKVANQVEVESYREIHYYSHVIHLVSKVIGKAKAGNSPLEILGASFPAGTLSGAPKYRAMEIIRDLEQKPRGLYGGTVGFIGLDGSINQAIFIRSAVCRSNKLIYRAGAGVVDASTEEGELAEVYHKVGAIEKAIDIANRNFR</sequence>
<feature type="domain" description="Chorismate-utilising enzyme C-terminal" evidence="9">
    <location>
        <begin position="200"/>
        <end position="450"/>
    </location>
</feature>
<dbReference type="RefSeq" id="WP_147014586.1">
    <property type="nucleotide sequence ID" value="NZ_VORB01000006.1"/>
</dbReference>
<evidence type="ECO:0000259" key="9">
    <source>
        <dbReference type="Pfam" id="PF00425"/>
    </source>
</evidence>
<comment type="cofactor">
    <cofactor evidence="1">
        <name>Mg(2+)</name>
        <dbReference type="ChEBI" id="CHEBI:18420"/>
    </cofactor>
</comment>
<keyword evidence="5" id="KW-0460">Magnesium</keyword>
<accession>A0A5C6V071</accession>